<keyword evidence="3" id="KW-1185">Reference proteome</keyword>
<dbReference type="PROSITE" id="PS00108">
    <property type="entry name" value="PROTEIN_KINASE_ST"/>
    <property type="match status" value="1"/>
</dbReference>
<organism evidence="2 3">
    <name type="scientific">Hypsibius exemplaris</name>
    <name type="common">Freshwater tardigrade</name>
    <dbReference type="NCBI Taxonomy" id="2072580"/>
    <lineage>
        <taxon>Eukaryota</taxon>
        <taxon>Metazoa</taxon>
        <taxon>Ecdysozoa</taxon>
        <taxon>Tardigrada</taxon>
        <taxon>Eutardigrada</taxon>
        <taxon>Parachela</taxon>
        <taxon>Hypsibioidea</taxon>
        <taxon>Hypsibiidae</taxon>
        <taxon>Hypsibius</taxon>
    </lineage>
</organism>
<dbReference type="Pfam" id="PF00069">
    <property type="entry name" value="Pkinase"/>
    <property type="match status" value="1"/>
</dbReference>
<dbReference type="Proteomes" id="UP000192578">
    <property type="component" value="Unassembled WGS sequence"/>
</dbReference>
<protein>
    <submittedName>
        <fullName evidence="2">Mitogen-activated protein kinase kinase kinase 4</fullName>
    </submittedName>
</protein>
<sequence>MAPDGEERALPFAWDLVIGGGNYGLVYSVKAEQSDMNNGDINCGVRDYSRDKKVLALKVLHSVGIVVEKQTLLLQIEHPFMVKYLAIGRLPFGPNGVPNPQTGVLMEYCEGGTLNGLSRSAELSKANILKYLRQIVSAVHYLHERPLPIFHGDIKGENIFLTQNQAICKLGDMENFHILVEGKTNIGGLKVKQGTLLHMSPEMLVYAFGTEDEDQEFSTGIGRASDIWSVGCTVLEMLGKGQFQYKSADGTIISVDWGKPRKFSMQVNDGAYPDQLDAEKRLGSELSHILAECLRKNAEQRPRVAELAHLVQAVGGRRK</sequence>
<dbReference type="InterPro" id="IPR000719">
    <property type="entry name" value="Prot_kinase_dom"/>
</dbReference>
<dbReference type="AlphaFoldDB" id="A0A1W0WLR9"/>
<accession>A0A1W0WLR9</accession>
<dbReference type="Gene3D" id="1.10.510.10">
    <property type="entry name" value="Transferase(Phosphotransferase) domain 1"/>
    <property type="match status" value="1"/>
</dbReference>
<dbReference type="GO" id="GO:0005524">
    <property type="term" value="F:ATP binding"/>
    <property type="evidence" value="ECO:0007669"/>
    <property type="project" value="InterPro"/>
</dbReference>
<reference evidence="3" key="1">
    <citation type="submission" date="2017-01" db="EMBL/GenBank/DDBJ databases">
        <title>Comparative genomics of anhydrobiosis in the tardigrade Hypsibius dujardini.</title>
        <authorList>
            <person name="Yoshida Y."/>
            <person name="Koutsovoulos G."/>
            <person name="Laetsch D."/>
            <person name="Stevens L."/>
            <person name="Kumar S."/>
            <person name="Horikawa D."/>
            <person name="Ishino K."/>
            <person name="Komine S."/>
            <person name="Tomita M."/>
            <person name="Blaxter M."/>
            <person name="Arakawa K."/>
        </authorList>
    </citation>
    <scope>NUCLEOTIDE SEQUENCE [LARGE SCALE GENOMIC DNA]</scope>
    <source>
        <strain evidence="3">Z151</strain>
    </source>
</reference>
<gene>
    <name evidence="2" type="ORF">BV898_09779</name>
</gene>
<evidence type="ECO:0000313" key="3">
    <source>
        <dbReference type="Proteomes" id="UP000192578"/>
    </source>
</evidence>
<evidence type="ECO:0000259" key="1">
    <source>
        <dbReference type="PROSITE" id="PS50011"/>
    </source>
</evidence>
<dbReference type="EMBL" id="MTYJ01000078">
    <property type="protein sequence ID" value="OQV16144.1"/>
    <property type="molecule type" value="Genomic_DNA"/>
</dbReference>
<dbReference type="GO" id="GO:0004674">
    <property type="term" value="F:protein serine/threonine kinase activity"/>
    <property type="evidence" value="ECO:0007669"/>
    <property type="project" value="TreeGrafter"/>
</dbReference>
<comment type="caution">
    <text evidence="2">The sequence shown here is derived from an EMBL/GenBank/DDBJ whole genome shotgun (WGS) entry which is preliminary data.</text>
</comment>
<dbReference type="PANTHER" id="PTHR24361">
    <property type="entry name" value="MITOGEN-ACTIVATED KINASE KINASE KINASE"/>
    <property type="match status" value="1"/>
</dbReference>
<proteinExistence type="predicted"/>
<dbReference type="InterPro" id="IPR011009">
    <property type="entry name" value="Kinase-like_dom_sf"/>
</dbReference>
<keyword evidence="2" id="KW-0418">Kinase</keyword>
<dbReference type="InterPro" id="IPR008271">
    <property type="entry name" value="Ser/Thr_kinase_AS"/>
</dbReference>
<dbReference type="OrthoDB" id="248923at2759"/>
<evidence type="ECO:0000313" key="2">
    <source>
        <dbReference type="EMBL" id="OQV16144.1"/>
    </source>
</evidence>
<dbReference type="InterPro" id="IPR053235">
    <property type="entry name" value="Ser_Thr_kinase"/>
</dbReference>
<keyword evidence="2" id="KW-0808">Transferase</keyword>
<feature type="domain" description="Protein kinase" evidence="1">
    <location>
        <begin position="12"/>
        <end position="312"/>
    </location>
</feature>
<dbReference type="SMART" id="SM00220">
    <property type="entry name" value="S_TKc"/>
    <property type="match status" value="1"/>
</dbReference>
<dbReference type="GO" id="GO:0005737">
    <property type="term" value="C:cytoplasm"/>
    <property type="evidence" value="ECO:0007669"/>
    <property type="project" value="TreeGrafter"/>
</dbReference>
<dbReference type="SUPFAM" id="SSF56112">
    <property type="entry name" value="Protein kinase-like (PK-like)"/>
    <property type="match status" value="1"/>
</dbReference>
<dbReference type="PROSITE" id="PS50011">
    <property type="entry name" value="PROTEIN_KINASE_DOM"/>
    <property type="match status" value="1"/>
</dbReference>
<name>A0A1W0WLR9_HYPEX</name>